<dbReference type="EMBL" id="QGKX02000088">
    <property type="protein sequence ID" value="KAF3585040.1"/>
    <property type="molecule type" value="Genomic_DNA"/>
</dbReference>
<dbReference type="AlphaFoldDB" id="A0A8S9RW84"/>
<dbReference type="Proteomes" id="UP000712600">
    <property type="component" value="Unassembled WGS sequence"/>
</dbReference>
<reference evidence="1" key="1">
    <citation type="submission" date="2019-12" db="EMBL/GenBank/DDBJ databases">
        <title>Genome sequencing and annotation of Brassica cretica.</title>
        <authorList>
            <person name="Studholme D.J."/>
            <person name="Sarris P."/>
        </authorList>
    </citation>
    <scope>NUCLEOTIDE SEQUENCE</scope>
    <source>
        <strain evidence="1">PFS-109/04</strain>
        <tissue evidence="1">Leaf</tissue>
    </source>
</reference>
<comment type="caution">
    <text evidence="1">The sequence shown here is derived from an EMBL/GenBank/DDBJ whole genome shotgun (WGS) entry which is preliminary data.</text>
</comment>
<sequence length="109" mass="11723">MHKVGSGCLCVTTDIEFQSALVSSEIQGFSRVIVASSPVSNSSKVSVTMGSRLLRSTRIRAECGLSEYLEALRRSVLRKRPVVAESVERHCVCWSGRPPAAAVEEGTNG</sequence>
<evidence type="ECO:0000313" key="1">
    <source>
        <dbReference type="EMBL" id="KAF3585040.1"/>
    </source>
</evidence>
<protein>
    <submittedName>
        <fullName evidence="1">Uncharacterized protein</fullName>
    </submittedName>
</protein>
<organism evidence="1 2">
    <name type="scientific">Brassica cretica</name>
    <name type="common">Mustard</name>
    <dbReference type="NCBI Taxonomy" id="69181"/>
    <lineage>
        <taxon>Eukaryota</taxon>
        <taxon>Viridiplantae</taxon>
        <taxon>Streptophyta</taxon>
        <taxon>Embryophyta</taxon>
        <taxon>Tracheophyta</taxon>
        <taxon>Spermatophyta</taxon>
        <taxon>Magnoliopsida</taxon>
        <taxon>eudicotyledons</taxon>
        <taxon>Gunneridae</taxon>
        <taxon>Pentapetalae</taxon>
        <taxon>rosids</taxon>
        <taxon>malvids</taxon>
        <taxon>Brassicales</taxon>
        <taxon>Brassicaceae</taxon>
        <taxon>Brassiceae</taxon>
        <taxon>Brassica</taxon>
    </lineage>
</organism>
<name>A0A8S9RW84_BRACR</name>
<accession>A0A8S9RW84</accession>
<evidence type="ECO:0000313" key="2">
    <source>
        <dbReference type="Proteomes" id="UP000712600"/>
    </source>
</evidence>
<proteinExistence type="predicted"/>
<gene>
    <name evidence="1" type="ORF">F2Q69_00030317</name>
</gene>